<protein>
    <recommendedName>
        <fullName evidence="8">DUF423-domain-containing protein</fullName>
    </recommendedName>
</protein>
<feature type="transmembrane region" description="Helical" evidence="5">
    <location>
        <begin position="91"/>
        <end position="112"/>
    </location>
</feature>
<evidence type="ECO:0000256" key="4">
    <source>
        <dbReference type="ARBA" id="ARBA00023136"/>
    </source>
</evidence>
<keyword evidence="3 5" id="KW-1133">Transmembrane helix</keyword>
<dbReference type="Pfam" id="PF04241">
    <property type="entry name" value="DUF423"/>
    <property type="match status" value="1"/>
</dbReference>
<reference evidence="6 7" key="1">
    <citation type="journal article" date="2024" name="Nat. Commun.">
        <title>Phylogenomics reveals the evolutionary origins of lichenization in chlorophyte algae.</title>
        <authorList>
            <person name="Puginier C."/>
            <person name="Libourel C."/>
            <person name="Otte J."/>
            <person name="Skaloud P."/>
            <person name="Haon M."/>
            <person name="Grisel S."/>
            <person name="Petersen M."/>
            <person name="Berrin J.G."/>
            <person name="Delaux P.M."/>
            <person name="Dal Grande F."/>
            <person name="Keller J."/>
        </authorList>
    </citation>
    <scope>NUCLEOTIDE SEQUENCE [LARGE SCALE GENOMIC DNA]</scope>
    <source>
        <strain evidence="6 7">SAG 216-7</strain>
    </source>
</reference>
<evidence type="ECO:0000256" key="2">
    <source>
        <dbReference type="ARBA" id="ARBA00022692"/>
    </source>
</evidence>
<gene>
    <name evidence="6" type="ORF">WJX75_001074</name>
</gene>
<dbReference type="Proteomes" id="UP001491310">
    <property type="component" value="Unassembled WGS sequence"/>
</dbReference>
<keyword evidence="7" id="KW-1185">Reference proteome</keyword>
<evidence type="ECO:0000256" key="5">
    <source>
        <dbReference type="SAM" id="Phobius"/>
    </source>
</evidence>
<proteinExistence type="predicted"/>
<evidence type="ECO:0000256" key="3">
    <source>
        <dbReference type="ARBA" id="ARBA00022989"/>
    </source>
</evidence>
<comment type="caution">
    <text evidence="6">The sequence shown here is derived from an EMBL/GenBank/DDBJ whole genome shotgun (WGS) entry which is preliminary data.</text>
</comment>
<dbReference type="PANTHER" id="PTHR43461">
    <property type="entry name" value="TRANSMEMBRANE PROTEIN 256"/>
    <property type="match status" value="1"/>
</dbReference>
<evidence type="ECO:0000313" key="6">
    <source>
        <dbReference type="EMBL" id="KAK9906392.1"/>
    </source>
</evidence>
<accession>A0ABR2YIQ4</accession>
<keyword evidence="2 5" id="KW-0812">Transmembrane</keyword>
<dbReference type="PANTHER" id="PTHR43461:SF1">
    <property type="entry name" value="TRANSMEMBRANE PROTEIN 256"/>
    <property type="match status" value="1"/>
</dbReference>
<evidence type="ECO:0000256" key="1">
    <source>
        <dbReference type="ARBA" id="ARBA00004141"/>
    </source>
</evidence>
<evidence type="ECO:0008006" key="8">
    <source>
        <dbReference type="Google" id="ProtNLM"/>
    </source>
</evidence>
<feature type="transmembrane region" description="Helical" evidence="5">
    <location>
        <begin position="65"/>
        <end position="85"/>
    </location>
</feature>
<comment type="subcellular location">
    <subcellularLocation>
        <location evidence="1">Membrane</location>
        <topology evidence="1">Multi-pass membrane protein</topology>
    </subcellularLocation>
</comment>
<dbReference type="InterPro" id="IPR006696">
    <property type="entry name" value="DUF423"/>
</dbReference>
<keyword evidence="4 5" id="KW-0472">Membrane</keyword>
<dbReference type="EMBL" id="JALJOT010000010">
    <property type="protein sequence ID" value="KAK9906392.1"/>
    <property type="molecule type" value="Genomic_DNA"/>
</dbReference>
<sequence>MAGQQLWHGLAGLSGAAAVSLGAYGAHAFKPKDPYFLEVFDRGNKYHLLHSLLLAVAPLARRPSAVGACTTAGILLFSGSCYAAAFTEDRANAKLAPFGGMALIAAWLCLAIP</sequence>
<name>A0ABR2YIQ4_9CHLO</name>
<organism evidence="6 7">
    <name type="scientific">Coccomyxa subellipsoidea</name>
    <dbReference type="NCBI Taxonomy" id="248742"/>
    <lineage>
        <taxon>Eukaryota</taxon>
        <taxon>Viridiplantae</taxon>
        <taxon>Chlorophyta</taxon>
        <taxon>core chlorophytes</taxon>
        <taxon>Trebouxiophyceae</taxon>
        <taxon>Trebouxiophyceae incertae sedis</taxon>
        <taxon>Coccomyxaceae</taxon>
        <taxon>Coccomyxa</taxon>
    </lineage>
</organism>
<evidence type="ECO:0000313" key="7">
    <source>
        <dbReference type="Proteomes" id="UP001491310"/>
    </source>
</evidence>